<organism evidence="11 12">
    <name type="scientific">Potamilus streckersoni</name>
    <dbReference type="NCBI Taxonomy" id="2493646"/>
    <lineage>
        <taxon>Eukaryota</taxon>
        <taxon>Metazoa</taxon>
        <taxon>Spiralia</taxon>
        <taxon>Lophotrochozoa</taxon>
        <taxon>Mollusca</taxon>
        <taxon>Bivalvia</taxon>
        <taxon>Autobranchia</taxon>
        <taxon>Heteroconchia</taxon>
        <taxon>Palaeoheterodonta</taxon>
        <taxon>Unionida</taxon>
        <taxon>Unionoidea</taxon>
        <taxon>Unionidae</taxon>
        <taxon>Ambleminae</taxon>
        <taxon>Lampsilini</taxon>
        <taxon>Potamilus</taxon>
    </lineage>
</organism>
<evidence type="ECO:0008006" key="13">
    <source>
        <dbReference type="Google" id="ProtNLM"/>
    </source>
</evidence>
<evidence type="ECO:0000256" key="6">
    <source>
        <dbReference type="ARBA" id="ARBA00023002"/>
    </source>
</evidence>
<dbReference type="InterPro" id="IPR011009">
    <property type="entry name" value="Kinase-like_dom_sf"/>
</dbReference>
<reference evidence="11" key="3">
    <citation type="submission" date="2023-05" db="EMBL/GenBank/DDBJ databases">
        <authorList>
            <person name="Smith C.H."/>
        </authorList>
    </citation>
    <scope>NUCLEOTIDE SEQUENCE</scope>
    <source>
        <strain evidence="11">CHS0354</strain>
        <tissue evidence="11">Mantle</tissue>
    </source>
</reference>
<dbReference type="SUPFAM" id="SSF47203">
    <property type="entry name" value="Acyl-CoA dehydrogenase C-terminal domain-like"/>
    <property type="match status" value="1"/>
</dbReference>
<feature type="domain" description="Acyl-CoA dehydrogenase/oxidase C-terminal" evidence="7">
    <location>
        <begin position="849"/>
        <end position="997"/>
    </location>
</feature>
<dbReference type="SFLD" id="SFLDS00003">
    <property type="entry name" value="Haloacid_Dehalogenase"/>
    <property type="match status" value="1"/>
</dbReference>
<evidence type="ECO:0000256" key="2">
    <source>
        <dbReference type="ARBA" id="ARBA00009347"/>
    </source>
</evidence>
<dbReference type="Pfam" id="PF01636">
    <property type="entry name" value="APH"/>
    <property type="match status" value="1"/>
</dbReference>
<comment type="cofactor">
    <cofactor evidence="1">
        <name>FAD</name>
        <dbReference type="ChEBI" id="CHEBI:57692"/>
    </cofactor>
</comment>
<dbReference type="NCBIfam" id="TIGR02247">
    <property type="entry name" value="HAD-1A3-hyp"/>
    <property type="match status" value="1"/>
</dbReference>
<dbReference type="FunFam" id="2.40.110.10:FF:000002">
    <property type="entry name" value="Acyl-CoA dehydrogenase fadE12"/>
    <property type="match status" value="1"/>
</dbReference>
<dbReference type="InterPro" id="IPR036412">
    <property type="entry name" value="HAD-like_sf"/>
</dbReference>
<dbReference type="InterPro" id="IPR023198">
    <property type="entry name" value="PGP-like_dom2"/>
</dbReference>
<feature type="domain" description="Acyl-CoA dehydrogenase/oxidase N-terminal" evidence="10">
    <location>
        <begin position="609"/>
        <end position="732"/>
    </location>
</feature>
<dbReference type="SUPFAM" id="SSF56645">
    <property type="entry name" value="Acyl-CoA dehydrogenase NM domain-like"/>
    <property type="match status" value="1"/>
</dbReference>
<dbReference type="InterPro" id="IPR009075">
    <property type="entry name" value="AcylCo_DH/oxidase_C"/>
</dbReference>
<dbReference type="PANTHER" id="PTHR47829">
    <property type="entry name" value="HYDROLASE, PUTATIVE (AFU_ORTHOLOGUE AFUA_1G12880)-RELATED"/>
    <property type="match status" value="1"/>
</dbReference>
<keyword evidence="12" id="KW-1185">Reference proteome</keyword>
<evidence type="ECO:0000259" key="7">
    <source>
        <dbReference type="Pfam" id="PF00441"/>
    </source>
</evidence>
<dbReference type="Pfam" id="PF02770">
    <property type="entry name" value="Acyl-CoA_dh_M"/>
    <property type="match status" value="1"/>
</dbReference>
<dbReference type="GO" id="GO:0016627">
    <property type="term" value="F:oxidoreductase activity, acting on the CH-CH group of donors"/>
    <property type="evidence" value="ECO:0007669"/>
    <property type="project" value="InterPro"/>
</dbReference>
<sequence length="1008" mass="113428">MKTKAIIFDVGGVILPSPFPVFREYEEKVGIPTGTIVKVIQENGDTGSWIKLETGKITPRQFGEEFTRECSNKVGRPVDMSELLPSFQKDSRRPHAQLLDAVRCLRAEGLKTALLTNNWLIGDRDTKSPFDVSLFDVIIESCRVGLRKPDPGIYQLCLQKLGIQPEEAIFLDDLGMNLKSARTLGIRTIKVSSPDQAVHDLEEELGLCLRGYKEHTVTPPDRLKLPIQHLKNYLDSILSIHLQEDPVVRYFANGQSNPTYYIRYGSHSMVLRKKPPGRLLPSAHAVEREYRIMNAVGQFGVPVPRMYGLCDDPSLLGTPFYIMEYLPGRVFTDGFLPDVLPQERHRIYMDLIRVLCQIHSVNIHQAQLDNYGKKGDYVKRNFQRWAMQYEASKTHEIPSMTRLMDWIPKHFPQEEKIAVVHGDYRLVNVIFHPERPEVIGVLDWELSTLGDPLTDLAILCMNHHVAPGITNWSSFRGINFQELGIPTEQEILEDYCQRMNIPSIHNWDFYIVFTFFKFAAVLQGIYKRATMGQGKSENSEKIGANAEKMANTAWEIASKSKLNSNTQQEIMKTSKTNRQSASSSPTITMSITNIGEMAVSVEALPSHARDLHAKVKDFIRTFIVPLETEFIKHSVSKKKWQEFPPLKELQEKAKSLGLWNLFLPRESDPEGRYGAGLTNVEYAFICEEMGRYSMSPRVFNCAAPDTGNMETLLRFGTEQQKKEWLHPLLEGKIRSCFGMTEPNVASSDATNIQSTIVHNGDYYIINGHKWWTSGALDPQCKLCVFMGRTSTNGPSHLQQSMILVPMDSTGVKVIRPLSIMGYEDAPGGHAEVIFENVLVPVSNILLGEGRGFEIAQGRLGPGRIHHCMRLIGNAERALELMIERTMDRVAFGKPLAAQGTIQSDVAQSRMEIEQARLLVLKAAHMMDNFGNKVAAQDIAMIKVVAPSMAQRVIDRAVQAFGGAGLNNDIPLAKMLASARILRIADGPDEVHLRSVARMEYRKATKSKI</sequence>
<dbReference type="InterPro" id="IPR002575">
    <property type="entry name" value="Aminoglycoside_PTrfase"/>
</dbReference>
<dbReference type="Gene3D" id="2.40.110.10">
    <property type="entry name" value="Butyryl-CoA Dehydrogenase, subunit A, domain 2"/>
    <property type="match status" value="1"/>
</dbReference>
<dbReference type="InterPro" id="IPR046373">
    <property type="entry name" value="Acyl-CoA_Oxase/DH_mid-dom_sf"/>
</dbReference>
<dbReference type="PANTHER" id="PTHR47829:SF3">
    <property type="entry name" value="AMINOGLYCOSIDE PHOSPHOTRANSFERASE DOMAIN-CONTAINING PROTEIN"/>
    <property type="match status" value="1"/>
</dbReference>
<proteinExistence type="inferred from homology"/>
<feature type="domain" description="Acyl-CoA oxidase/dehydrogenase middle" evidence="9">
    <location>
        <begin position="736"/>
        <end position="837"/>
    </location>
</feature>
<dbReference type="Pfam" id="PF00702">
    <property type="entry name" value="Hydrolase"/>
    <property type="match status" value="1"/>
</dbReference>
<dbReference type="SUPFAM" id="SSF56112">
    <property type="entry name" value="Protein kinase-like (PK-like)"/>
    <property type="match status" value="1"/>
</dbReference>
<feature type="domain" description="Aminoglycoside phosphotransferase" evidence="8">
    <location>
        <begin position="248"/>
        <end position="462"/>
    </location>
</feature>
<dbReference type="FunFam" id="1.20.140.10:FF:000018">
    <property type="entry name" value="Acyl-CoA dehydrogenase family member 10"/>
    <property type="match status" value="1"/>
</dbReference>
<dbReference type="InterPro" id="IPR052898">
    <property type="entry name" value="ACAD10-like"/>
</dbReference>
<dbReference type="InterPro" id="IPR041726">
    <property type="entry name" value="ACAD10_11_N"/>
</dbReference>
<gene>
    <name evidence="11" type="ORF">CHS0354_013328</name>
</gene>
<dbReference type="Gene3D" id="1.10.150.240">
    <property type="entry name" value="Putative phosphatase, domain 2"/>
    <property type="match status" value="1"/>
</dbReference>
<dbReference type="InterPro" id="IPR013786">
    <property type="entry name" value="AcylCoA_DH/ox_N"/>
</dbReference>
<evidence type="ECO:0000256" key="3">
    <source>
        <dbReference type="ARBA" id="ARBA00022630"/>
    </source>
</evidence>
<dbReference type="InterPro" id="IPR006091">
    <property type="entry name" value="Acyl-CoA_Oxase/DH_mid-dom"/>
</dbReference>
<dbReference type="InterPro" id="IPR011945">
    <property type="entry name" value="HAD-SF_ppase_IA/epoxid_hydro_N"/>
</dbReference>
<dbReference type="InterPro" id="IPR023214">
    <property type="entry name" value="HAD_sf"/>
</dbReference>
<dbReference type="Gene3D" id="3.30.200.20">
    <property type="entry name" value="Phosphorylase Kinase, domain 1"/>
    <property type="match status" value="1"/>
</dbReference>
<dbReference type="Gene3D" id="3.90.1200.10">
    <property type="match status" value="1"/>
</dbReference>
<dbReference type="SUPFAM" id="SSF56784">
    <property type="entry name" value="HAD-like"/>
    <property type="match status" value="1"/>
</dbReference>
<keyword evidence="6" id="KW-0560">Oxidoreductase</keyword>
<dbReference type="Gene3D" id="1.10.540.10">
    <property type="entry name" value="Acyl-CoA dehydrogenase/oxidase, N-terminal domain"/>
    <property type="match status" value="1"/>
</dbReference>
<dbReference type="InterPro" id="IPR009100">
    <property type="entry name" value="AcylCoA_DH/oxidase_NM_dom_sf"/>
</dbReference>
<evidence type="ECO:0000259" key="10">
    <source>
        <dbReference type="Pfam" id="PF02771"/>
    </source>
</evidence>
<evidence type="ECO:0000256" key="5">
    <source>
        <dbReference type="ARBA" id="ARBA00022990"/>
    </source>
</evidence>
<evidence type="ECO:0000256" key="1">
    <source>
        <dbReference type="ARBA" id="ARBA00001974"/>
    </source>
</evidence>
<dbReference type="Pfam" id="PF00441">
    <property type="entry name" value="Acyl-CoA_dh_1"/>
    <property type="match status" value="1"/>
</dbReference>
<dbReference type="PRINTS" id="PR00413">
    <property type="entry name" value="HADHALOGNASE"/>
</dbReference>
<evidence type="ECO:0000313" key="11">
    <source>
        <dbReference type="EMBL" id="KAK3594565.1"/>
    </source>
</evidence>
<comment type="similarity">
    <text evidence="2">Belongs to the acyl-CoA dehydrogenase family.</text>
</comment>
<dbReference type="AlphaFoldDB" id="A0AAE0SN31"/>
<protein>
    <recommendedName>
        <fullName evidence="13">Acyl-CoA dehydrogenase</fullName>
    </recommendedName>
</protein>
<dbReference type="InterPro" id="IPR037069">
    <property type="entry name" value="AcylCoA_DH/ox_N_sf"/>
</dbReference>
<dbReference type="Gene3D" id="1.20.140.10">
    <property type="entry name" value="Butyryl-CoA Dehydrogenase, subunit A, domain 3"/>
    <property type="match status" value="1"/>
</dbReference>
<evidence type="ECO:0000259" key="8">
    <source>
        <dbReference type="Pfam" id="PF01636"/>
    </source>
</evidence>
<dbReference type="EMBL" id="JAEAOA010000812">
    <property type="protein sequence ID" value="KAK3594565.1"/>
    <property type="molecule type" value="Genomic_DNA"/>
</dbReference>
<dbReference type="GO" id="GO:0050660">
    <property type="term" value="F:flavin adenine dinucleotide binding"/>
    <property type="evidence" value="ECO:0007669"/>
    <property type="project" value="InterPro"/>
</dbReference>
<dbReference type="CDD" id="cd02603">
    <property type="entry name" value="HAD_sEH-N_like"/>
    <property type="match status" value="1"/>
</dbReference>
<dbReference type="NCBIfam" id="TIGR01509">
    <property type="entry name" value="HAD-SF-IA-v3"/>
    <property type="match status" value="1"/>
</dbReference>
<name>A0AAE0SN31_9BIVA</name>
<reference evidence="11" key="1">
    <citation type="journal article" date="2021" name="Genome Biol. Evol.">
        <title>A High-Quality Reference Genome for a Parasitic Bivalve with Doubly Uniparental Inheritance (Bivalvia: Unionida).</title>
        <authorList>
            <person name="Smith C.H."/>
        </authorList>
    </citation>
    <scope>NUCLEOTIDE SEQUENCE</scope>
    <source>
        <strain evidence="11">CHS0354</strain>
    </source>
</reference>
<evidence type="ECO:0000256" key="4">
    <source>
        <dbReference type="ARBA" id="ARBA00022827"/>
    </source>
</evidence>
<dbReference type="CDD" id="cd05154">
    <property type="entry name" value="ACAD10_11_N-like"/>
    <property type="match status" value="1"/>
</dbReference>
<keyword evidence="5" id="KW-0007">Acetylation</keyword>
<dbReference type="Proteomes" id="UP001195483">
    <property type="component" value="Unassembled WGS sequence"/>
</dbReference>
<comment type="caution">
    <text evidence="11">The sequence shown here is derived from an EMBL/GenBank/DDBJ whole genome shotgun (WGS) entry which is preliminary data.</text>
</comment>
<keyword evidence="3" id="KW-0285">Flavoprotein</keyword>
<accession>A0AAE0SN31</accession>
<reference evidence="11" key="2">
    <citation type="journal article" date="2021" name="Genome Biol. Evol.">
        <title>Developing a high-quality reference genome for a parasitic bivalve with doubly uniparental inheritance (Bivalvia: Unionida).</title>
        <authorList>
            <person name="Smith C.H."/>
        </authorList>
    </citation>
    <scope>NUCLEOTIDE SEQUENCE</scope>
    <source>
        <strain evidence="11">CHS0354</strain>
        <tissue evidence="11">Mantle</tissue>
    </source>
</reference>
<dbReference type="Pfam" id="PF02771">
    <property type="entry name" value="Acyl-CoA_dh_N"/>
    <property type="match status" value="1"/>
</dbReference>
<evidence type="ECO:0000313" key="12">
    <source>
        <dbReference type="Proteomes" id="UP001195483"/>
    </source>
</evidence>
<keyword evidence="4" id="KW-0274">FAD</keyword>
<dbReference type="InterPro" id="IPR036250">
    <property type="entry name" value="AcylCo_DH-like_C"/>
</dbReference>
<dbReference type="Gene3D" id="3.40.50.1000">
    <property type="entry name" value="HAD superfamily/HAD-like"/>
    <property type="match status" value="1"/>
</dbReference>
<dbReference type="SFLD" id="SFLDG01129">
    <property type="entry name" value="C1.5:_HAD__Beta-PGM__Phosphata"/>
    <property type="match status" value="1"/>
</dbReference>
<dbReference type="InterPro" id="IPR006439">
    <property type="entry name" value="HAD-SF_hydro_IA"/>
</dbReference>
<evidence type="ECO:0000259" key="9">
    <source>
        <dbReference type="Pfam" id="PF02770"/>
    </source>
</evidence>